<dbReference type="EMBL" id="JAPNTZ010000001">
    <property type="protein sequence ID" value="MCY1136934.1"/>
    <property type="molecule type" value="Genomic_DNA"/>
</dbReference>
<keyword evidence="3" id="KW-1185">Reference proteome</keyword>
<dbReference type="Gene3D" id="3.10.490.10">
    <property type="entry name" value="Gamma-glutamyl cyclotransferase-like"/>
    <property type="match status" value="1"/>
</dbReference>
<reference evidence="2" key="1">
    <citation type="submission" date="2022-11" db="EMBL/GenBank/DDBJ databases">
        <authorList>
            <person name="Somphong A."/>
            <person name="Phongsopitanun W."/>
        </authorList>
    </citation>
    <scope>NUCLEOTIDE SEQUENCE</scope>
    <source>
        <strain evidence="2">Pm04-4</strain>
    </source>
</reference>
<name>A0ABT4ARQ3_9ACTN</name>
<sequence length="318" mass="30674">MTGKRMPAIFGYGSLVAPETIDGLGGRHPRRARLRGWTRTWNVCTDNTANGPVVYQDVADGTRPPIQVLFLTIERAAAGGFRGAASGTAAAGGSRGAASGVAAAGSSLAAASGVAAAGSSRGPAPGIGAAGSSHGGASGVAAAGGSGGAASGVAAAGGSGGSASGVAAAGGSGGGASGVAVTGQGEPTFGAIRAAAPIGSAGAGAEPAARSASDAARAEQAAVEGVLFELPEEKLPALDAREGNYTRVAVDVEGFGTAWTYVARPESAERARRGIAAGTARIRQDYLATVVAAFGAYGDMPPPYPLPAPVVPLLRIRR</sequence>
<feature type="domain" description="Gamma-glutamylcyclotransferase AIG2-like" evidence="1">
    <location>
        <begin position="218"/>
        <end position="273"/>
    </location>
</feature>
<evidence type="ECO:0000259" key="1">
    <source>
        <dbReference type="Pfam" id="PF06094"/>
    </source>
</evidence>
<comment type="caution">
    <text evidence="2">The sequence shown here is derived from an EMBL/GenBank/DDBJ whole genome shotgun (WGS) entry which is preliminary data.</text>
</comment>
<organism evidence="2 3">
    <name type="scientific">Paractinoplanes pyxinae</name>
    <dbReference type="NCBI Taxonomy" id="2997416"/>
    <lineage>
        <taxon>Bacteria</taxon>
        <taxon>Bacillati</taxon>
        <taxon>Actinomycetota</taxon>
        <taxon>Actinomycetes</taxon>
        <taxon>Micromonosporales</taxon>
        <taxon>Micromonosporaceae</taxon>
        <taxon>Paractinoplanes</taxon>
    </lineage>
</organism>
<dbReference type="Pfam" id="PF06094">
    <property type="entry name" value="GGACT"/>
    <property type="match status" value="1"/>
</dbReference>
<proteinExistence type="predicted"/>
<dbReference type="InterPro" id="IPR036568">
    <property type="entry name" value="GGCT-like_sf"/>
</dbReference>
<dbReference type="SUPFAM" id="SSF110857">
    <property type="entry name" value="Gamma-glutamyl cyclotransferase-like"/>
    <property type="match status" value="1"/>
</dbReference>
<gene>
    <name evidence="2" type="ORF">OWR29_02920</name>
</gene>
<dbReference type="InterPro" id="IPR009288">
    <property type="entry name" value="AIG2-like_dom"/>
</dbReference>
<dbReference type="InterPro" id="IPR013024">
    <property type="entry name" value="GGCT-like"/>
</dbReference>
<dbReference type="RefSeq" id="WP_267560728.1">
    <property type="nucleotide sequence ID" value="NZ_JAPNTZ010000001.1"/>
</dbReference>
<dbReference type="Proteomes" id="UP001151002">
    <property type="component" value="Unassembled WGS sequence"/>
</dbReference>
<protein>
    <submittedName>
        <fullName evidence="2">Gamma-glutamylcyclotransferase</fullName>
    </submittedName>
</protein>
<accession>A0ABT4ARQ3</accession>
<evidence type="ECO:0000313" key="2">
    <source>
        <dbReference type="EMBL" id="MCY1136934.1"/>
    </source>
</evidence>
<dbReference type="CDD" id="cd06661">
    <property type="entry name" value="GGCT_like"/>
    <property type="match status" value="1"/>
</dbReference>
<evidence type="ECO:0000313" key="3">
    <source>
        <dbReference type="Proteomes" id="UP001151002"/>
    </source>
</evidence>